<dbReference type="InterPro" id="IPR016064">
    <property type="entry name" value="NAD/diacylglycerol_kinase_sf"/>
</dbReference>
<evidence type="ECO:0000256" key="5">
    <source>
        <dbReference type="ARBA" id="ARBA00022777"/>
    </source>
</evidence>
<keyword evidence="8" id="KW-1208">Phospholipid metabolism</keyword>
<dbReference type="eggNOG" id="COG1597">
    <property type="taxonomic scope" value="Bacteria"/>
</dbReference>
<dbReference type="NCBIfam" id="TIGR00147">
    <property type="entry name" value="YegS/Rv2252/BmrU family lipid kinase"/>
    <property type="match status" value="1"/>
</dbReference>
<keyword evidence="11" id="KW-1185">Reference proteome</keyword>
<dbReference type="Gene3D" id="2.60.200.40">
    <property type="match status" value="1"/>
</dbReference>
<dbReference type="PANTHER" id="PTHR12358:SF54">
    <property type="entry name" value="SPHINGOSINE KINASE RELATED PROTEIN"/>
    <property type="match status" value="1"/>
</dbReference>
<keyword evidence="7" id="KW-0444">Lipid biosynthesis</keyword>
<proteinExistence type="inferred from homology"/>
<evidence type="ECO:0000256" key="3">
    <source>
        <dbReference type="ARBA" id="ARBA00022679"/>
    </source>
</evidence>
<dbReference type="Gene3D" id="3.40.50.10330">
    <property type="entry name" value="Probable inorganic polyphosphate/atp-NAD kinase, domain 1"/>
    <property type="match status" value="1"/>
</dbReference>
<dbReference type="Pfam" id="PF00781">
    <property type="entry name" value="DAGK_cat"/>
    <property type="match status" value="1"/>
</dbReference>
<evidence type="ECO:0000259" key="9">
    <source>
        <dbReference type="PROSITE" id="PS50146"/>
    </source>
</evidence>
<organism evidence="10 11">
    <name type="scientific">Limosilactobacillus coleohominis 101-4-CHN</name>
    <dbReference type="NCBI Taxonomy" id="575594"/>
    <lineage>
        <taxon>Bacteria</taxon>
        <taxon>Bacillati</taxon>
        <taxon>Bacillota</taxon>
        <taxon>Bacilli</taxon>
        <taxon>Lactobacillales</taxon>
        <taxon>Lactobacillaceae</taxon>
        <taxon>Limosilactobacillus</taxon>
    </lineage>
</organism>
<keyword evidence="5 10" id="KW-0418">Kinase</keyword>
<evidence type="ECO:0000256" key="8">
    <source>
        <dbReference type="ARBA" id="ARBA00023264"/>
    </source>
</evidence>
<dbReference type="GO" id="GO:0005524">
    <property type="term" value="F:ATP binding"/>
    <property type="evidence" value="ECO:0007669"/>
    <property type="project" value="UniProtKB-KW"/>
</dbReference>
<evidence type="ECO:0000256" key="6">
    <source>
        <dbReference type="ARBA" id="ARBA00022840"/>
    </source>
</evidence>
<keyword evidence="7" id="KW-0594">Phospholipid biosynthesis</keyword>
<dbReference type="EMBL" id="GG698802">
    <property type="protein sequence ID" value="EEU31183.1"/>
    <property type="molecule type" value="Genomic_DNA"/>
</dbReference>
<protein>
    <submittedName>
        <fullName evidence="10">Lipid kinase, YegS/Rv2252/BmrU family</fullName>
        <ecNumber evidence="10">2.7.1.-</ecNumber>
    </submittedName>
</protein>
<keyword evidence="4" id="KW-0547">Nucleotide-binding</keyword>
<dbReference type="SMART" id="SM00046">
    <property type="entry name" value="DAGKc"/>
    <property type="match status" value="1"/>
</dbReference>
<dbReference type="InterPro" id="IPR017438">
    <property type="entry name" value="ATP-NAD_kinase_N"/>
</dbReference>
<dbReference type="SUPFAM" id="SSF111331">
    <property type="entry name" value="NAD kinase/diacylglycerol kinase-like"/>
    <property type="match status" value="1"/>
</dbReference>
<keyword evidence="6" id="KW-0067">ATP-binding</keyword>
<dbReference type="PANTHER" id="PTHR12358">
    <property type="entry name" value="SPHINGOSINE KINASE"/>
    <property type="match status" value="1"/>
</dbReference>
<sequence length="321" mass="35483">MVGGICLVHYEIITNPVSGSGKGRQVSRKVQQALHQKRLSFRINVSHHAGQPRQLAQQFARQSLTDTCLIVIGGDGTLHEVVDGLLNTQQKSPLPVAYIPAGTGNDFARGYGIARKPLIALQQILDAHHLHWINVGHFVNSHHQSGIFLNNFGTGFDAAIVHRTNTSRVKKFLNQHHLGTLSYVAKAIGVLIHQPSFTVKVTTHDQTETFQQAYLVVTSNHPFIGGGIQVAPDESIDRSELELVVLEKKHFITLLGSIIMFAAGKVTKSRHARVFRGSQLQYSVSPAQHGQIDGEELGCHQFNLTMTCEKYPFLEQSIRTK</sequence>
<dbReference type="GO" id="GO:0016301">
    <property type="term" value="F:kinase activity"/>
    <property type="evidence" value="ECO:0007669"/>
    <property type="project" value="UniProtKB-KW"/>
</dbReference>
<evidence type="ECO:0000256" key="2">
    <source>
        <dbReference type="ARBA" id="ARBA00005983"/>
    </source>
</evidence>
<dbReference type="STRING" id="575594.HMPREF0501_00588"/>
<dbReference type="AlphaFoldDB" id="C7XTL0"/>
<dbReference type="GO" id="GO:0008654">
    <property type="term" value="P:phospholipid biosynthetic process"/>
    <property type="evidence" value="ECO:0007669"/>
    <property type="project" value="UniProtKB-KW"/>
</dbReference>
<evidence type="ECO:0000313" key="10">
    <source>
        <dbReference type="EMBL" id="EEU31183.1"/>
    </source>
</evidence>
<name>C7XTL0_9LACO</name>
<dbReference type="PROSITE" id="PS50146">
    <property type="entry name" value="DAGK"/>
    <property type="match status" value="1"/>
</dbReference>
<gene>
    <name evidence="10" type="ORF">HMPREF0501_00588</name>
</gene>
<dbReference type="HOGENOM" id="CLU_045532_0_2_9"/>
<comment type="similarity">
    <text evidence="2">Belongs to the diacylglycerol/lipid kinase family.</text>
</comment>
<feature type="domain" description="DAGKc" evidence="9">
    <location>
        <begin position="5"/>
        <end position="142"/>
    </location>
</feature>
<reference evidence="10 11" key="1">
    <citation type="submission" date="2009-06" db="EMBL/GenBank/DDBJ databases">
        <title>The Genome Sequence of Lactobacillus coleohominis strain 101-4-CHN.</title>
        <authorList>
            <consortium name="The Broad Institute Genome Sequencing Platform"/>
            <person name="Ward D."/>
            <person name="Young S.K."/>
            <person name="Zeng Q."/>
            <person name="Koehrsen M."/>
            <person name="Alvarado L."/>
            <person name="Berlin A."/>
            <person name="Borenstein D."/>
            <person name="Chen Z."/>
            <person name="Engels R."/>
            <person name="Freedman E."/>
            <person name="Gellesch M."/>
            <person name="Goldberg J."/>
            <person name="Griggs A."/>
            <person name="Gujja S."/>
            <person name="Heiman D."/>
            <person name="Hepburn T."/>
            <person name="Howarth C."/>
            <person name="Jen D."/>
            <person name="Larson L."/>
            <person name="Lewis B."/>
            <person name="Mehta T."/>
            <person name="Park D."/>
            <person name="Pearson M."/>
            <person name="Roberts A."/>
            <person name="Saif S."/>
            <person name="Shea T."/>
            <person name="Shenoy N."/>
            <person name="Sisk P."/>
            <person name="Stolte C."/>
            <person name="Sykes S."/>
            <person name="Walk T."/>
            <person name="White J."/>
            <person name="Yandava C."/>
            <person name="Liu Y."/>
            <person name="Xu Q."/>
            <person name="Lander E."/>
            <person name="Nusbaum C."/>
            <person name="Galagan J."/>
            <person name="Birren B."/>
        </authorList>
    </citation>
    <scope>NUCLEOTIDE SEQUENCE [LARGE SCALE GENOMIC DNA]</scope>
    <source>
        <strain evidence="10 11">101-4-CHN</strain>
    </source>
</reference>
<dbReference type="Pfam" id="PF19279">
    <property type="entry name" value="YegS_C"/>
    <property type="match status" value="1"/>
</dbReference>
<keyword evidence="7" id="KW-0443">Lipid metabolism</keyword>
<keyword evidence="3 10" id="KW-0808">Transferase</keyword>
<evidence type="ECO:0000313" key="11">
    <source>
        <dbReference type="Proteomes" id="UP000003987"/>
    </source>
</evidence>
<accession>C7XTL0</accession>
<dbReference type="InterPro" id="IPR001206">
    <property type="entry name" value="Diacylglycerol_kinase_cat_dom"/>
</dbReference>
<evidence type="ECO:0000256" key="1">
    <source>
        <dbReference type="ARBA" id="ARBA00001946"/>
    </source>
</evidence>
<dbReference type="InterPro" id="IPR005218">
    <property type="entry name" value="Diacylglycerol/lipid_kinase"/>
</dbReference>
<dbReference type="InterPro" id="IPR050187">
    <property type="entry name" value="Lipid_Phosphate_FormReg"/>
</dbReference>
<dbReference type="InterPro" id="IPR045540">
    <property type="entry name" value="YegS/DAGK_C"/>
</dbReference>
<dbReference type="Proteomes" id="UP000003987">
    <property type="component" value="Unassembled WGS sequence"/>
</dbReference>
<dbReference type="EC" id="2.7.1.-" evidence="10"/>
<comment type="cofactor">
    <cofactor evidence="1">
        <name>Mg(2+)</name>
        <dbReference type="ChEBI" id="CHEBI:18420"/>
    </cofactor>
</comment>
<evidence type="ECO:0000256" key="4">
    <source>
        <dbReference type="ARBA" id="ARBA00022741"/>
    </source>
</evidence>
<evidence type="ECO:0000256" key="7">
    <source>
        <dbReference type="ARBA" id="ARBA00023209"/>
    </source>
</evidence>